<dbReference type="GO" id="GO:0003700">
    <property type="term" value="F:DNA-binding transcription factor activity"/>
    <property type="evidence" value="ECO:0007669"/>
    <property type="project" value="InterPro"/>
</dbReference>
<dbReference type="InterPro" id="IPR016160">
    <property type="entry name" value="Ald_DH_CS_CYS"/>
</dbReference>
<dbReference type="SUPFAM" id="SSF53720">
    <property type="entry name" value="ALDH-like"/>
    <property type="match status" value="1"/>
</dbReference>
<evidence type="ECO:0000256" key="1">
    <source>
        <dbReference type="ARBA" id="ARBA00004786"/>
    </source>
</evidence>
<feature type="domain" description="Proline dehydrogenase PutA" evidence="11">
    <location>
        <begin position="60"/>
        <end position="170"/>
    </location>
</feature>
<dbReference type="InterPro" id="IPR029510">
    <property type="entry name" value="Ald_DH_CS_GLU"/>
</dbReference>
<protein>
    <recommendedName>
        <fullName evidence="5">Bifunctional protein PutA</fullName>
    </recommendedName>
    <domain>
        <recommendedName>
            <fullName evidence="5">Proline dehydrogenase</fullName>
            <ecNumber evidence="5">1.5.5.2</ecNumber>
        </recommendedName>
        <alternativeName>
            <fullName evidence="5">Proline oxidase</fullName>
        </alternativeName>
    </domain>
    <domain>
        <recommendedName>
            <fullName evidence="5">Delta-1-pyrroline-5-carboxylate dehydrogenase</fullName>
            <shortName evidence="5">P5C dehydrogenase</shortName>
            <ecNumber evidence="5">1.2.1.88</ecNumber>
        </recommendedName>
        <alternativeName>
            <fullName evidence="5">L-glutamate gamma-semialdehyde dehydrogenase</fullName>
        </alternativeName>
    </domain>
</protein>
<feature type="domain" description="Proline dehydrogenase" evidence="10">
    <location>
        <begin position="180"/>
        <end position="469"/>
    </location>
</feature>
<dbReference type="Pfam" id="PF14850">
    <property type="entry name" value="Pro_dh-DNA_bdg"/>
    <property type="match status" value="1"/>
</dbReference>
<evidence type="ECO:0000259" key="9">
    <source>
        <dbReference type="Pfam" id="PF00171"/>
    </source>
</evidence>
<dbReference type="InterPro" id="IPR024082">
    <property type="entry name" value="PRODH_PutA_dom_II"/>
</dbReference>
<keyword evidence="5" id="KW-0804">Transcription</keyword>
<dbReference type="GO" id="GO:0003842">
    <property type="term" value="F:L-glutamate gamma-semialdehyde dehydrogenase activity"/>
    <property type="evidence" value="ECO:0007669"/>
    <property type="project" value="UniProtKB-UniRule"/>
</dbReference>
<dbReference type="NCBIfam" id="NF008869">
    <property type="entry name" value="PRK11904.1"/>
    <property type="match status" value="1"/>
</dbReference>
<dbReference type="PROSITE" id="PS00687">
    <property type="entry name" value="ALDEHYDE_DEHYDR_GLU"/>
    <property type="match status" value="1"/>
</dbReference>
<dbReference type="Pfam" id="PF01619">
    <property type="entry name" value="Pro_dh"/>
    <property type="match status" value="1"/>
</dbReference>
<dbReference type="GO" id="GO:0010133">
    <property type="term" value="P:L-proline catabolic process to L-glutamate"/>
    <property type="evidence" value="ECO:0007669"/>
    <property type="project" value="UniProtKB-UniRule"/>
</dbReference>
<dbReference type="Proteomes" id="UP001208041">
    <property type="component" value="Unassembled WGS sequence"/>
</dbReference>
<dbReference type="Gene3D" id="3.40.605.10">
    <property type="entry name" value="Aldehyde Dehydrogenase, Chain A, domain 1"/>
    <property type="match status" value="1"/>
</dbReference>
<dbReference type="InterPro" id="IPR041349">
    <property type="entry name" value="PRODH"/>
</dbReference>
<dbReference type="InterPro" id="IPR005933">
    <property type="entry name" value="PutA_C"/>
</dbReference>
<accession>A0AAE3IZK1</accession>
<keyword evidence="5" id="KW-0805">Transcription regulation</keyword>
<keyword evidence="5" id="KW-0238">DNA-binding</keyword>
<dbReference type="InterPro" id="IPR024089">
    <property type="entry name" value="PRODH_PutA_dom_I/II"/>
</dbReference>
<dbReference type="InterPro" id="IPR016161">
    <property type="entry name" value="Ald_DH/histidinol_DH"/>
</dbReference>
<dbReference type="EMBL" id="JAOYFC010000002">
    <property type="protein sequence ID" value="MCV6824988.1"/>
    <property type="molecule type" value="Genomic_DNA"/>
</dbReference>
<dbReference type="PIRSF" id="PIRSF000197">
    <property type="entry name" value="Bifunct_PutA"/>
    <property type="match status" value="1"/>
</dbReference>
<dbReference type="Gene3D" id="3.40.309.10">
    <property type="entry name" value="Aldehyde Dehydrogenase, Chain A, domain 2"/>
    <property type="match status" value="1"/>
</dbReference>
<keyword evidence="2 5" id="KW-0560">Oxidoreductase</keyword>
<dbReference type="Pfam" id="PF18327">
    <property type="entry name" value="PRODH"/>
    <property type="match status" value="1"/>
</dbReference>
<comment type="function">
    <text evidence="5">Oxidizes proline to glutamate for use as a carbon and nitrogen source.</text>
</comment>
<sequence>MSDLSQLRQNIVNATYADEHATLASLRDIADLSEEARKLISTEATQTVRRLRASSKPGLMEVFLAEYGLSTEEGIALMCLAEALLRVPDAPTVDALIEDKIAPSDWGKHLGKAASSLVNASTWALMLTGRVLEPTDKSIAGVLRGAVQRLGDPVIRVAVKRAVKEMARQFVLGETIEGAMERGQAMVDTGYRYSFDMLGEAALTEADAKVHFNHYANAITEIGVQDDPISGAGISVKLSAIFPRYEPAQEALVMSKLLPRVRTLANMAKTNNMGFTIDAEEANRLDLSLKIIEALLRDPDLAEWDGLGVVVQAYGQRARHVIDWLAALCEEQDRKITLRLVKGAYWDSEIKHAQELGLSAFPVFTSKSATDISYIACAKRLLSYNDRIFAQFATHNAHTITAIRHIAPPNTNFEFQRLHGMGEALHDLTRDDFGTDCRIYAPVGTHRDLLAYLVRRLLENGANSSFVNQVVDEDVPPETVVADPFEAEAAPALTKGTELFEPERKNSAGIDLDFALASKELLRHRDEFMQKTYTFGAGSNGETAHSLNPFDPNDCVGHVHESSPSDIENALKQAELWDAPASERKQTLDRAAALFEENTAEIFALLCREAAKTVPDSLAELREAVDFLRYYGAQALSHTNPPVGTFTCISPWNFPLAIFTGQIAAALATGNAVLAKPAEDTPLIAAYAVDLLHKAGVPENVLQLIPGQGASVGAALVSDPRVDGVCFTGSTATALRIRSAMAENLAPGAPLIAETGGLNAMIIDSTALLEQAVTDVIASAFQSAGQRCSALRCVYVQEEVAERFTKMLTGAMDLLSLGNPSLLQTDIGPVINLAAQQKIQSYVAAARSEGRIIKELPAPSVGHFVAPVLISTPLGVKQMEEEIFGPVLHLATFKSGAIDEVLDAVNASGYGLTFGLHSRIDSRVAEVQEKLHVGNIYVNRNQIGAIVGSQPFGGEGLSGTGPKAGGPNYLARFTSHSAPIIEDAEEFEPIETVQAKINVANVSTSIDLQILPGPTGEANTLTASPRAPVLCLGPGIEAQKAQAEAVEALGGIAVAATVQPADLAELTGFSGAIYWGQNARPYVKALASRSGPILPLITGHPDAGHVLHERHLCVDTTAAGGNAALLAGQTP</sequence>
<proteinExistence type="inferred from homology"/>
<dbReference type="SUPFAM" id="SSF81935">
    <property type="entry name" value="N-terminal domain of bifunctional PutA protein"/>
    <property type="match status" value="1"/>
</dbReference>
<feature type="active site" evidence="6 7">
    <location>
        <position position="754"/>
    </location>
</feature>
<evidence type="ECO:0000256" key="2">
    <source>
        <dbReference type="ARBA" id="ARBA00023002"/>
    </source>
</evidence>
<evidence type="ECO:0000256" key="5">
    <source>
        <dbReference type="PIRNR" id="PIRNR000197"/>
    </source>
</evidence>
<dbReference type="PROSITE" id="PS00070">
    <property type="entry name" value="ALDEHYDE_DEHYDR_CYS"/>
    <property type="match status" value="1"/>
</dbReference>
<feature type="domain" description="Aldehyde dehydrogenase" evidence="9">
    <location>
        <begin position="540"/>
        <end position="975"/>
    </location>
</feature>
<dbReference type="InterPro" id="IPR016163">
    <property type="entry name" value="Ald_DH_C"/>
</dbReference>
<keyword evidence="14" id="KW-1185">Reference proteome</keyword>
<comment type="pathway">
    <text evidence="5">Amino-acid degradation; L-proline degradation into L-glutamate; L-glutamate from L-proline: step 1/2.</text>
</comment>
<keyword evidence="5" id="KW-0642">Proline metabolism</keyword>
<dbReference type="FunFam" id="3.40.309.10:FF:000005">
    <property type="entry name" value="1-pyrroline-5-carboxylate dehydrogenase 1"/>
    <property type="match status" value="1"/>
</dbReference>
<dbReference type="InterPro" id="IPR029041">
    <property type="entry name" value="FAD-linked_oxidoreductase-like"/>
</dbReference>
<dbReference type="Gene3D" id="1.20.5.460">
    <property type="entry name" value="Single helix bin"/>
    <property type="match status" value="1"/>
</dbReference>
<keyword evidence="5" id="KW-0678">Repressor</keyword>
<dbReference type="NCBIfam" id="TIGR01238">
    <property type="entry name" value="D1pyr5carbox3"/>
    <property type="match status" value="1"/>
</dbReference>
<comment type="cofactor">
    <cofactor evidence="5">
        <name>FAD</name>
        <dbReference type="ChEBI" id="CHEBI:57692"/>
    </cofactor>
</comment>
<comment type="catalytic activity">
    <reaction evidence="5">
        <text>L-proline + a quinone = (S)-1-pyrroline-5-carboxylate + a quinol + H(+)</text>
        <dbReference type="Rhea" id="RHEA:23784"/>
        <dbReference type="ChEBI" id="CHEBI:15378"/>
        <dbReference type="ChEBI" id="CHEBI:17388"/>
        <dbReference type="ChEBI" id="CHEBI:24646"/>
        <dbReference type="ChEBI" id="CHEBI:60039"/>
        <dbReference type="ChEBI" id="CHEBI:132124"/>
        <dbReference type="EC" id="1.5.5.2"/>
    </reaction>
</comment>
<dbReference type="InterPro" id="IPR016162">
    <property type="entry name" value="Ald_DH_N"/>
</dbReference>
<keyword evidence="5" id="KW-0274">FAD</keyword>
<evidence type="ECO:0000256" key="3">
    <source>
        <dbReference type="ARBA" id="ARBA00023027"/>
    </source>
</evidence>
<dbReference type="GO" id="GO:0004657">
    <property type="term" value="F:proline dehydrogenase activity"/>
    <property type="evidence" value="ECO:0007669"/>
    <property type="project" value="UniProtKB-UniRule"/>
</dbReference>
<dbReference type="PANTHER" id="PTHR42862">
    <property type="entry name" value="DELTA-1-PYRROLINE-5-CARBOXYLATE DEHYDROGENASE 1, ISOFORM A-RELATED"/>
    <property type="match status" value="1"/>
</dbReference>
<keyword evidence="3 5" id="KW-0520">NAD</keyword>
<evidence type="ECO:0000313" key="14">
    <source>
        <dbReference type="Proteomes" id="UP001208041"/>
    </source>
</evidence>
<evidence type="ECO:0000259" key="11">
    <source>
        <dbReference type="Pfam" id="PF14850"/>
    </source>
</evidence>
<evidence type="ECO:0000256" key="7">
    <source>
        <dbReference type="PROSITE-ProRule" id="PRU10007"/>
    </source>
</evidence>
<feature type="active site" evidence="6">
    <location>
        <position position="788"/>
    </location>
</feature>
<dbReference type="AlphaFoldDB" id="A0AAE3IZK1"/>
<dbReference type="InterPro" id="IPR025703">
    <property type="entry name" value="Bifunct_PutA"/>
</dbReference>
<comment type="similarity">
    <text evidence="5">In the N-terminal section; belongs to the proline dehydrogenase family.</text>
</comment>
<evidence type="ECO:0000256" key="8">
    <source>
        <dbReference type="RuleBase" id="RU003345"/>
    </source>
</evidence>
<comment type="catalytic activity">
    <reaction evidence="4 5">
        <text>L-glutamate 5-semialdehyde + NAD(+) + H2O = L-glutamate + NADH + 2 H(+)</text>
        <dbReference type="Rhea" id="RHEA:30235"/>
        <dbReference type="ChEBI" id="CHEBI:15377"/>
        <dbReference type="ChEBI" id="CHEBI:15378"/>
        <dbReference type="ChEBI" id="CHEBI:29985"/>
        <dbReference type="ChEBI" id="CHEBI:57540"/>
        <dbReference type="ChEBI" id="CHEBI:57945"/>
        <dbReference type="ChEBI" id="CHEBI:58066"/>
        <dbReference type="EC" id="1.2.1.88"/>
    </reaction>
</comment>
<evidence type="ECO:0000256" key="4">
    <source>
        <dbReference type="ARBA" id="ARBA00048142"/>
    </source>
</evidence>
<feature type="domain" description="Proline utilization A proline dehydrogenase N-terminal" evidence="12">
    <location>
        <begin position="5"/>
        <end position="52"/>
    </location>
</feature>
<dbReference type="CDD" id="cd07125">
    <property type="entry name" value="ALDH_PutA-P5CDH"/>
    <property type="match status" value="1"/>
</dbReference>
<dbReference type="SUPFAM" id="SSF51730">
    <property type="entry name" value="FAD-linked oxidoreductase"/>
    <property type="match status" value="1"/>
</dbReference>
<name>A0AAE3IZK1_9RHOB</name>
<dbReference type="PANTHER" id="PTHR42862:SF1">
    <property type="entry name" value="DELTA-1-PYRROLINE-5-CARBOXYLATE DEHYDROGENASE 2, ISOFORM A-RELATED"/>
    <property type="match status" value="1"/>
</dbReference>
<evidence type="ECO:0000259" key="12">
    <source>
        <dbReference type="Pfam" id="PF18327"/>
    </source>
</evidence>
<gene>
    <name evidence="13" type="primary">putA</name>
    <name evidence="13" type="ORF">OH136_10520</name>
</gene>
<dbReference type="InterPro" id="IPR002872">
    <property type="entry name" value="Proline_DH_dom"/>
</dbReference>
<dbReference type="InterPro" id="IPR050485">
    <property type="entry name" value="Proline_metab_enzyme"/>
</dbReference>
<dbReference type="Gene3D" id="3.20.20.220">
    <property type="match status" value="1"/>
</dbReference>
<evidence type="ECO:0000259" key="10">
    <source>
        <dbReference type="Pfam" id="PF01619"/>
    </source>
</evidence>
<dbReference type="GO" id="GO:0009898">
    <property type="term" value="C:cytoplasmic side of plasma membrane"/>
    <property type="evidence" value="ECO:0007669"/>
    <property type="project" value="TreeGrafter"/>
</dbReference>
<reference evidence="13" key="1">
    <citation type="submission" date="2022-10" db="EMBL/GenBank/DDBJ databases">
        <authorList>
            <person name="Yue Y."/>
        </authorList>
    </citation>
    <scope>NUCLEOTIDE SEQUENCE</scope>
    <source>
        <strain evidence="13">Z654</strain>
    </source>
</reference>
<dbReference type="InterPro" id="IPR015590">
    <property type="entry name" value="Aldehyde_DH_dom"/>
</dbReference>
<dbReference type="Pfam" id="PF00171">
    <property type="entry name" value="Aldedh"/>
    <property type="match status" value="1"/>
</dbReference>
<evidence type="ECO:0000313" key="13">
    <source>
        <dbReference type="EMBL" id="MCV6824988.1"/>
    </source>
</evidence>
<comment type="caution">
    <text evidence="13">The sequence shown here is derived from an EMBL/GenBank/DDBJ whole genome shotgun (WGS) entry which is preliminary data.</text>
</comment>
<comment type="pathway">
    <text evidence="1 5">Amino-acid degradation; L-proline degradation into L-glutamate; L-glutamate from L-proline: step 2/2.</text>
</comment>
<evidence type="ECO:0000256" key="6">
    <source>
        <dbReference type="PIRSR" id="PIRSR000197-1"/>
    </source>
</evidence>
<dbReference type="EC" id="1.2.1.88" evidence="5"/>
<dbReference type="RefSeq" id="WP_263953838.1">
    <property type="nucleotide sequence ID" value="NZ_JAOYFC010000002.1"/>
</dbReference>
<organism evidence="13 14">
    <name type="scientific">Halocynthiibacter halioticoli</name>
    <dbReference type="NCBI Taxonomy" id="2986804"/>
    <lineage>
        <taxon>Bacteria</taxon>
        <taxon>Pseudomonadati</taxon>
        <taxon>Pseudomonadota</taxon>
        <taxon>Alphaproteobacteria</taxon>
        <taxon>Rhodobacterales</taxon>
        <taxon>Paracoccaceae</taxon>
        <taxon>Halocynthiibacter</taxon>
    </lineage>
</organism>
<dbReference type="GO" id="GO:0003677">
    <property type="term" value="F:DNA binding"/>
    <property type="evidence" value="ECO:0007669"/>
    <property type="project" value="UniProtKB-KW"/>
</dbReference>
<comment type="similarity">
    <text evidence="8">Belongs to the aldehyde dehydrogenase family.</text>
</comment>
<comment type="similarity">
    <text evidence="5">In the C-terminal section; belongs to the aldehyde dehydrogenase family.</text>
</comment>
<dbReference type="EC" id="1.5.5.2" evidence="5"/>
<keyword evidence="5" id="KW-0285">Flavoprotein</keyword>